<comment type="caution">
    <text evidence="1">The sequence shown here is derived from an EMBL/GenBank/DDBJ whole genome shotgun (WGS) entry which is preliminary data.</text>
</comment>
<organism evidence="1 2">
    <name type="scientific">Alligator mississippiensis</name>
    <name type="common">American alligator</name>
    <dbReference type="NCBI Taxonomy" id="8496"/>
    <lineage>
        <taxon>Eukaryota</taxon>
        <taxon>Metazoa</taxon>
        <taxon>Chordata</taxon>
        <taxon>Craniata</taxon>
        <taxon>Vertebrata</taxon>
        <taxon>Euteleostomi</taxon>
        <taxon>Archelosauria</taxon>
        <taxon>Archosauria</taxon>
        <taxon>Crocodylia</taxon>
        <taxon>Alligatoridae</taxon>
        <taxon>Alligatorinae</taxon>
        <taxon>Alligator</taxon>
    </lineage>
</organism>
<evidence type="ECO:0000313" key="2">
    <source>
        <dbReference type="Proteomes" id="UP000050525"/>
    </source>
</evidence>
<reference evidence="1 2" key="1">
    <citation type="journal article" date="2012" name="Genome Biol.">
        <title>Sequencing three crocodilian genomes to illuminate the evolution of archosaurs and amniotes.</title>
        <authorList>
            <person name="St John J.A."/>
            <person name="Braun E.L."/>
            <person name="Isberg S.R."/>
            <person name="Miles L.G."/>
            <person name="Chong A.Y."/>
            <person name="Gongora J."/>
            <person name="Dalzell P."/>
            <person name="Moran C."/>
            <person name="Bed'hom B."/>
            <person name="Abzhanov A."/>
            <person name="Burgess S.C."/>
            <person name="Cooksey A.M."/>
            <person name="Castoe T.A."/>
            <person name="Crawford N.G."/>
            <person name="Densmore L.D."/>
            <person name="Drew J.C."/>
            <person name="Edwards S.V."/>
            <person name="Faircloth B.C."/>
            <person name="Fujita M.K."/>
            <person name="Greenwold M.J."/>
            <person name="Hoffmann F.G."/>
            <person name="Howard J.M."/>
            <person name="Iguchi T."/>
            <person name="Janes D.E."/>
            <person name="Khan S.Y."/>
            <person name="Kohno S."/>
            <person name="de Koning A.J."/>
            <person name="Lance S.L."/>
            <person name="McCarthy F.M."/>
            <person name="McCormack J.E."/>
            <person name="Merchant M.E."/>
            <person name="Peterson D.G."/>
            <person name="Pollock D.D."/>
            <person name="Pourmand N."/>
            <person name="Raney B.J."/>
            <person name="Roessler K.A."/>
            <person name="Sanford J.R."/>
            <person name="Sawyer R.H."/>
            <person name="Schmidt C.J."/>
            <person name="Triplett E.W."/>
            <person name="Tuberville T.D."/>
            <person name="Venegas-Anaya M."/>
            <person name="Howard J.T."/>
            <person name="Jarvis E.D."/>
            <person name="Guillette L.J.Jr."/>
            <person name="Glenn T.C."/>
            <person name="Green R.E."/>
            <person name="Ray D.A."/>
        </authorList>
    </citation>
    <scope>NUCLEOTIDE SEQUENCE [LARGE SCALE GENOMIC DNA]</scope>
    <source>
        <strain evidence="1">KSC_2009_1</strain>
    </source>
</reference>
<gene>
    <name evidence="1" type="ORF">Y1Q_0019322</name>
</gene>
<evidence type="ECO:0000313" key="1">
    <source>
        <dbReference type="EMBL" id="KYO26890.1"/>
    </source>
</evidence>
<keyword evidence="2" id="KW-1185">Reference proteome</keyword>
<dbReference type="Proteomes" id="UP000050525">
    <property type="component" value="Unassembled WGS sequence"/>
</dbReference>
<dbReference type="EMBL" id="AKHW03005461">
    <property type="protein sequence ID" value="KYO26890.1"/>
    <property type="molecule type" value="Genomic_DNA"/>
</dbReference>
<sequence length="78" mass="8959">MKHTAKRVSGILMGNIFVQHFQDVQFHMCTEPGRRKVLASTHLHRSRAQEFIRKHLEISGGIERSYEGSWVPILCPSS</sequence>
<accession>A0A151MR64</accession>
<dbReference type="AlphaFoldDB" id="A0A151MR64"/>
<name>A0A151MR64_ALLMI</name>
<proteinExistence type="predicted"/>
<protein>
    <submittedName>
        <fullName evidence="1">Uncharacterized protein</fullName>
    </submittedName>
</protein>